<feature type="domain" description="DNA primase large subunit C-terminal" evidence="8">
    <location>
        <begin position="241"/>
        <end position="412"/>
    </location>
</feature>
<accession>A0ABP1NLK3</accession>
<name>A0ABP1NLK3_XYLVO</name>
<dbReference type="InterPro" id="IPR007238">
    <property type="entry name" value="DNA_primase_lsu_euk/arc"/>
</dbReference>
<evidence type="ECO:0000256" key="3">
    <source>
        <dbReference type="ARBA" id="ARBA00022515"/>
    </source>
</evidence>
<evidence type="ECO:0000256" key="5">
    <source>
        <dbReference type="ARBA" id="ARBA00022723"/>
    </source>
</evidence>
<keyword evidence="2" id="KW-0004">4Fe-4S</keyword>
<keyword evidence="7" id="KW-0411">Iron-sulfur</keyword>
<evidence type="ECO:0000256" key="4">
    <source>
        <dbReference type="ARBA" id="ARBA00022705"/>
    </source>
</evidence>
<evidence type="ECO:0000259" key="8">
    <source>
        <dbReference type="Pfam" id="PF04104"/>
    </source>
</evidence>
<evidence type="ECO:0000256" key="7">
    <source>
        <dbReference type="ARBA" id="ARBA00023014"/>
    </source>
</evidence>
<dbReference type="Proteomes" id="UP001642520">
    <property type="component" value="Unassembled WGS sequence"/>
</dbReference>
<evidence type="ECO:0000256" key="2">
    <source>
        <dbReference type="ARBA" id="ARBA00022485"/>
    </source>
</evidence>
<dbReference type="Gene3D" id="1.20.930.80">
    <property type="match status" value="1"/>
</dbReference>
<dbReference type="Pfam" id="PF04104">
    <property type="entry name" value="DNA_primase_lrg"/>
    <property type="match status" value="1"/>
</dbReference>
<proteinExistence type="predicted"/>
<keyword evidence="6" id="KW-0408">Iron</keyword>
<dbReference type="PANTHER" id="PTHR10537">
    <property type="entry name" value="DNA PRIMASE LARGE SUBUNIT"/>
    <property type="match status" value="1"/>
</dbReference>
<evidence type="ECO:0000313" key="9">
    <source>
        <dbReference type="EMBL" id="CAL7940305.1"/>
    </source>
</evidence>
<evidence type="ECO:0000313" key="10">
    <source>
        <dbReference type="Proteomes" id="UP001642520"/>
    </source>
</evidence>
<evidence type="ECO:0000256" key="6">
    <source>
        <dbReference type="ARBA" id="ARBA00023004"/>
    </source>
</evidence>
<keyword evidence="3" id="KW-0639">Primosome</keyword>
<protein>
    <recommendedName>
        <fullName evidence="8">DNA primase large subunit C-terminal domain-containing protein</fullName>
    </recommendedName>
</protein>
<dbReference type="InterPro" id="IPR058560">
    <property type="entry name" value="DNA_primase_C"/>
</dbReference>
<organism evidence="9 10">
    <name type="scientific">Xylocopa violacea</name>
    <name type="common">Violet carpenter bee</name>
    <name type="synonym">Apis violacea</name>
    <dbReference type="NCBI Taxonomy" id="135666"/>
    <lineage>
        <taxon>Eukaryota</taxon>
        <taxon>Metazoa</taxon>
        <taxon>Ecdysozoa</taxon>
        <taxon>Arthropoda</taxon>
        <taxon>Hexapoda</taxon>
        <taxon>Insecta</taxon>
        <taxon>Pterygota</taxon>
        <taxon>Neoptera</taxon>
        <taxon>Endopterygota</taxon>
        <taxon>Hymenoptera</taxon>
        <taxon>Apocrita</taxon>
        <taxon>Aculeata</taxon>
        <taxon>Apoidea</taxon>
        <taxon>Anthophila</taxon>
        <taxon>Apidae</taxon>
        <taxon>Xylocopa</taxon>
        <taxon>Xylocopa</taxon>
    </lineage>
</organism>
<comment type="caution">
    <text evidence="9">The sequence shown here is derived from an EMBL/GenBank/DDBJ whole genome shotgun (WGS) entry which is preliminary data.</text>
</comment>
<keyword evidence="4" id="KW-0235">DNA replication</keyword>
<gene>
    <name evidence="9" type="ORF">XYLVIOL_LOCUS4420</name>
</gene>
<comment type="cofactor">
    <cofactor evidence="1">
        <name>[4Fe-4S] cluster</name>
        <dbReference type="ChEBI" id="CHEBI:49883"/>
    </cofactor>
</comment>
<evidence type="ECO:0000256" key="1">
    <source>
        <dbReference type="ARBA" id="ARBA00001966"/>
    </source>
</evidence>
<keyword evidence="5" id="KW-0479">Metal-binding</keyword>
<sequence>MFYIKTPTGQISLHVLEKCTLARLEYLQLLYDGKTHEFNGNFEYLLENSIYDQIGHFTLRLLASVSQDLHNHWIVRETLFFQTRLDYISPRHLYRLFRSILRQLRLKEGKKLIDETLINISSFCLQTIVFKHLVSKTHTEECKLFKTKVRFELVPNLIKERELDLYAGYAIVYCSKWKKVLVSLFCTYITKEIICMKTKAQNIVSQDSRLDYLYHKINSMIFRANHARGHLTTETIDTEVNNFPLCMRHLHTVLRSTHRLSHYARLYYSLFLKDGGMQLEDAINYWKEEYSKPHACSSICSHNWQSNEQKFIYSIRHLYGLEGSRRNYKSPTCESMCTSIPSSMYEGGCPFKNFDINILKNLLRVSLSDNEITKILKMISPQYPQIACAEFFRLVNQNKKNNIVIYSPLQYYLTMINQM</sequence>
<dbReference type="PANTHER" id="PTHR10537:SF4">
    <property type="entry name" value="DNA PRIMASE LARGE SUBUNIT"/>
    <property type="match status" value="1"/>
</dbReference>
<dbReference type="EMBL" id="CAXAJV020001290">
    <property type="protein sequence ID" value="CAL7940305.1"/>
    <property type="molecule type" value="Genomic_DNA"/>
</dbReference>
<keyword evidence="10" id="KW-1185">Reference proteome</keyword>
<dbReference type="Pfam" id="PF26466">
    <property type="entry name" value="DNA_primase_lrg_N"/>
    <property type="match status" value="1"/>
</dbReference>
<reference evidence="9 10" key="1">
    <citation type="submission" date="2024-08" db="EMBL/GenBank/DDBJ databases">
        <authorList>
            <person name="Will J Nash"/>
            <person name="Angela Man"/>
            <person name="Seanna McTaggart"/>
            <person name="Kendall Baker"/>
            <person name="Tom Barker"/>
            <person name="Leah Catchpole"/>
            <person name="Alex Durrant"/>
            <person name="Karim Gharbi"/>
            <person name="Naomi Irish"/>
            <person name="Gemy Kaithakottil"/>
            <person name="Debby Ku"/>
            <person name="Aaliyah Providence"/>
            <person name="Felix Shaw"/>
            <person name="David Swarbreck"/>
            <person name="Chris Watkins"/>
            <person name="Ann M. McCartney"/>
            <person name="Giulio Formenti"/>
            <person name="Alice Mouton"/>
            <person name="Noel Vella"/>
            <person name="Bjorn M von Reumont"/>
            <person name="Adriana Vella"/>
            <person name="Wilfried Haerty"/>
        </authorList>
    </citation>
    <scope>NUCLEOTIDE SEQUENCE [LARGE SCALE GENOMIC DNA]</scope>
</reference>